<accession>A0A2T0VGZ4</accession>
<name>A0A2T0VGZ4_9MICO</name>
<dbReference type="InterPro" id="IPR003593">
    <property type="entry name" value="AAA+_ATPase"/>
</dbReference>
<proteinExistence type="inferred from homology"/>
<evidence type="ECO:0000256" key="2">
    <source>
        <dbReference type="ARBA" id="ARBA00005417"/>
    </source>
</evidence>
<keyword evidence="9" id="KW-1185">Reference proteome</keyword>
<dbReference type="SUPFAM" id="SSF52540">
    <property type="entry name" value="P-loop containing nucleoside triphosphate hydrolases"/>
    <property type="match status" value="1"/>
</dbReference>
<comment type="similarity">
    <text evidence="2">Belongs to the ABC transporter superfamily.</text>
</comment>
<dbReference type="GO" id="GO:0005524">
    <property type="term" value="F:ATP binding"/>
    <property type="evidence" value="ECO:0007669"/>
    <property type="project" value="UniProtKB-KW"/>
</dbReference>
<dbReference type="Pfam" id="PF00005">
    <property type="entry name" value="ABC_tran"/>
    <property type="match status" value="1"/>
</dbReference>
<comment type="caution">
    <text evidence="8">The sequence shown here is derived from an EMBL/GenBank/DDBJ whole genome shotgun (WGS) entry which is preliminary data.</text>
</comment>
<organism evidence="8 9">
    <name type="scientific">Glaciihabitans tibetensis</name>
    <dbReference type="NCBI Taxonomy" id="1266600"/>
    <lineage>
        <taxon>Bacteria</taxon>
        <taxon>Bacillati</taxon>
        <taxon>Actinomycetota</taxon>
        <taxon>Actinomycetes</taxon>
        <taxon>Micrococcales</taxon>
        <taxon>Microbacteriaceae</taxon>
        <taxon>Glaciihabitans</taxon>
    </lineage>
</organism>
<dbReference type="GO" id="GO:0005886">
    <property type="term" value="C:plasma membrane"/>
    <property type="evidence" value="ECO:0007669"/>
    <property type="project" value="UniProtKB-SubCell"/>
</dbReference>
<dbReference type="PANTHER" id="PTHR42711:SF5">
    <property type="entry name" value="ABC TRANSPORTER ATP-BINDING PROTEIN NATA"/>
    <property type="match status" value="1"/>
</dbReference>
<evidence type="ECO:0000256" key="3">
    <source>
        <dbReference type="ARBA" id="ARBA00022448"/>
    </source>
</evidence>
<dbReference type="InterPro" id="IPR003439">
    <property type="entry name" value="ABC_transporter-like_ATP-bd"/>
</dbReference>
<dbReference type="GO" id="GO:0016887">
    <property type="term" value="F:ATP hydrolysis activity"/>
    <property type="evidence" value="ECO:0007669"/>
    <property type="project" value="InterPro"/>
</dbReference>
<dbReference type="SMART" id="SM00382">
    <property type="entry name" value="AAA"/>
    <property type="match status" value="1"/>
</dbReference>
<dbReference type="Gene3D" id="3.40.50.300">
    <property type="entry name" value="P-loop containing nucleotide triphosphate hydrolases"/>
    <property type="match status" value="1"/>
</dbReference>
<gene>
    <name evidence="8" type="ORF">B0I08_102158</name>
</gene>
<protein>
    <submittedName>
        <fullName evidence="8">ABC-2 type transport system ATP-binding protein</fullName>
    </submittedName>
</protein>
<dbReference type="PROSITE" id="PS00211">
    <property type="entry name" value="ABC_TRANSPORTER_1"/>
    <property type="match status" value="1"/>
</dbReference>
<keyword evidence="6" id="KW-0046">Antibiotic resistance</keyword>
<evidence type="ECO:0000313" key="9">
    <source>
        <dbReference type="Proteomes" id="UP000237983"/>
    </source>
</evidence>
<keyword evidence="3" id="KW-0813">Transport</keyword>
<dbReference type="PROSITE" id="PS50893">
    <property type="entry name" value="ABC_TRANSPORTER_2"/>
    <property type="match status" value="1"/>
</dbReference>
<keyword evidence="5 8" id="KW-0067">ATP-binding</keyword>
<dbReference type="Proteomes" id="UP000237983">
    <property type="component" value="Unassembled WGS sequence"/>
</dbReference>
<evidence type="ECO:0000256" key="5">
    <source>
        <dbReference type="ARBA" id="ARBA00022840"/>
    </source>
</evidence>
<evidence type="ECO:0000313" key="8">
    <source>
        <dbReference type="EMBL" id="PRY69484.1"/>
    </source>
</evidence>
<keyword evidence="4" id="KW-0547">Nucleotide-binding</keyword>
<reference evidence="8 9" key="1">
    <citation type="submission" date="2018-03" db="EMBL/GenBank/DDBJ databases">
        <title>Genomic Encyclopedia of Type Strains, Phase III (KMG-III): the genomes of soil and plant-associated and newly described type strains.</title>
        <authorList>
            <person name="Whitman W."/>
        </authorList>
    </citation>
    <scope>NUCLEOTIDE SEQUENCE [LARGE SCALE GENOMIC DNA]</scope>
    <source>
        <strain evidence="8 9">CGMCC 1.12484</strain>
    </source>
</reference>
<dbReference type="EMBL" id="PVTL01000002">
    <property type="protein sequence ID" value="PRY69484.1"/>
    <property type="molecule type" value="Genomic_DNA"/>
</dbReference>
<dbReference type="AlphaFoldDB" id="A0A2T0VGZ4"/>
<sequence length="405" mass="42625">MRDIARAAFAPLAAGGKAGGGTVGDAAVGDAAEGDAAVGEDEPVEITETTLPVTVTMGHRLMSRPAVTSVTSNRRALALLGACAPSQSGRMTTTGPHPENVHTAADRSTGTDTVVAVNDLTCTYGGRTPFDAVKNLTFSVQRGELYALLGTNGAGKTTTLETVEGHRSASSGTVTVFGDSPTDRPAVRPRIGIMLQESGFAADLTVLESVRLAGSLSGRQDDALRLVELLDLGTKKDTRMAQLSGGEKRRVDFCSAIWGSPELLFLDEPTTGLDPAARDRLWDVVADLRANGATIILTTHYLEEAQKYADRIGLMHRGTLTREGTLQQLVAGEASRISCIAPSGVSLPLPVTHVTNQLSVIETRDLQGDLFVLLRWADEHGHTLERLSATSSSLEDVFRGLAAAG</sequence>
<dbReference type="PANTHER" id="PTHR42711">
    <property type="entry name" value="ABC TRANSPORTER ATP-BINDING PROTEIN"/>
    <property type="match status" value="1"/>
</dbReference>
<feature type="domain" description="ABC transporter" evidence="7">
    <location>
        <begin position="115"/>
        <end position="342"/>
    </location>
</feature>
<dbReference type="GO" id="GO:0046677">
    <property type="term" value="P:response to antibiotic"/>
    <property type="evidence" value="ECO:0007669"/>
    <property type="project" value="UniProtKB-KW"/>
</dbReference>
<dbReference type="InterPro" id="IPR027417">
    <property type="entry name" value="P-loop_NTPase"/>
</dbReference>
<evidence type="ECO:0000259" key="7">
    <source>
        <dbReference type="PROSITE" id="PS50893"/>
    </source>
</evidence>
<evidence type="ECO:0000256" key="6">
    <source>
        <dbReference type="ARBA" id="ARBA00023251"/>
    </source>
</evidence>
<evidence type="ECO:0000256" key="4">
    <source>
        <dbReference type="ARBA" id="ARBA00022741"/>
    </source>
</evidence>
<dbReference type="CDD" id="cd03230">
    <property type="entry name" value="ABC_DR_subfamily_A"/>
    <property type="match status" value="1"/>
</dbReference>
<evidence type="ECO:0000256" key="1">
    <source>
        <dbReference type="ARBA" id="ARBA00004202"/>
    </source>
</evidence>
<dbReference type="InterPro" id="IPR050763">
    <property type="entry name" value="ABC_transporter_ATP-binding"/>
</dbReference>
<comment type="subcellular location">
    <subcellularLocation>
        <location evidence="1">Cell membrane</location>
        <topology evidence="1">Peripheral membrane protein</topology>
    </subcellularLocation>
</comment>
<dbReference type="InterPro" id="IPR017871">
    <property type="entry name" value="ABC_transporter-like_CS"/>
</dbReference>